<dbReference type="AlphaFoldDB" id="A0A401U5W8"/>
<feature type="domain" description="GHMP kinase N-terminal" evidence="4">
    <location>
        <begin position="96"/>
        <end position="184"/>
    </location>
</feature>
<dbReference type="GO" id="GO:0005829">
    <property type="term" value="C:cytosol"/>
    <property type="evidence" value="ECO:0007669"/>
    <property type="project" value="TreeGrafter"/>
</dbReference>
<dbReference type="Proteomes" id="UP000288227">
    <property type="component" value="Unassembled WGS sequence"/>
</dbReference>
<evidence type="ECO:0000313" key="6">
    <source>
        <dbReference type="Proteomes" id="UP000288227"/>
    </source>
</evidence>
<dbReference type="PANTHER" id="PTHR10457">
    <property type="entry name" value="MEVALONATE KINASE/GALACTOKINASE"/>
    <property type="match status" value="1"/>
</dbReference>
<evidence type="ECO:0000256" key="3">
    <source>
        <dbReference type="ARBA" id="ARBA00022840"/>
    </source>
</evidence>
<dbReference type="EMBL" id="BHXQ01000001">
    <property type="protein sequence ID" value="GCC50311.1"/>
    <property type="molecule type" value="Genomic_DNA"/>
</dbReference>
<dbReference type="PRINTS" id="PR00473">
    <property type="entry name" value="GALCTOKINASE"/>
</dbReference>
<gene>
    <name evidence="5" type="ORF">SanaruYs_05260</name>
</gene>
<dbReference type="RefSeq" id="WP_127120953.1">
    <property type="nucleotide sequence ID" value="NZ_BHXQ01000001.1"/>
</dbReference>
<dbReference type="InterPro" id="IPR000705">
    <property type="entry name" value="Galactokinase"/>
</dbReference>
<evidence type="ECO:0000313" key="5">
    <source>
        <dbReference type="EMBL" id="GCC50311.1"/>
    </source>
</evidence>
<keyword evidence="2 5" id="KW-0418">Kinase</keyword>
<keyword evidence="6" id="KW-1185">Reference proteome</keyword>
<dbReference type="GO" id="GO:0004335">
    <property type="term" value="F:galactokinase activity"/>
    <property type="evidence" value="ECO:0007669"/>
    <property type="project" value="InterPro"/>
</dbReference>
<dbReference type="Gene3D" id="3.30.70.890">
    <property type="entry name" value="GHMP kinase, C-terminal domain"/>
    <property type="match status" value="1"/>
</dbReference>
<dbReference type="InterPro" id="IPR020568">
    <property type="entry name" value="Ribosomal_Su5_D2-typ_SF"/>
</dbReference>
<evidence type="ECO:0000256" key="2">
    <source>
        <dbReference type="ARBA" id="ARBA00022777"/>
    </source>
</evidence>
<name>A0A401U5W8_9BACT</name>
<dbReference type="GO" id="GO:0006012">
    <property type="term" value="P:galactose metabolic process"/>
    <property type="evidence" value="ECO:0007669"/>
    <property type="project" value="InterPro"/>
</dbReference>
<evidence type="ECO:0000259" key="4">
    <source>
        <dbReference type="Pfam" id="PF00288"/>
    </source>
</evidence>
<dbReference type="SUPFAM" id="SSF55060">
    <property type="entry name" value="GHMP Kinase, C-terminal domain"/>
    <property type="match status" value="1"/>
</dbReference>
<accession>A0A401U5W8</accession>
<reference evidence="5 6" key="1">
    <citation type="submission" date="2018-11" db="EMBL/GenBank/DDBJ databases">
        <title>Chryseotalea sanarue gen. nov., sp., nov., a member of the family Cytophagaceae, isolated from a brackish lake in Hamamatsu Japan.</title>
        <authorList>
            <person name="Maejima Y."/>
            <person name="Iino T."/>
            <person name="Muraguchi Y."/>
            <person name="Fukuda K."/>
            <person name="Ohkuma M."/>
            <person name="Moriuchi R."/>
            <person name="Dohra H."/>
            <person name="Kimbara K."/>
            <person name="Shintani M."/>
        </authorList>
    </citation>
    <scope>NUCLEOTIDE SEQUENCE [LARGE SCALE GENOMIC DNA]</scope>
    <source>
        <strain evidence="5 6">Ys</strain>
    </source>
</reference>
<dbReference type="Pfam" id="PF00288">
    <property type="entry name" value="GHMP_kinases_N"/>
    <property type="match status" value="1"/>
</dbReference>
<dbReference type="InterPro" id="IPR014721">
    <property type="entry name" value="Ribsml_uS5_D2-typ_fold_subgr"/>
</dbReference>
<dbReference type="InterPro" id="IPR036554">
    <property type="entry name" value="GHMP_kinase_C_sf"/>
</dbReference>
<keyword evidence="1" id="KW-0547">Nucleotide-binding</keyword>
<dbReference type="InterPro" id="IPR006204">
    <property type="entry name" value="GHMP_kinase_N_dom"/>
</dbReference>
<dbReference type="OrthoDB" id="250531at2"/>
<keyword evidence="2 5" id="KW-0808">Transferase</keyword>
<dbReference type="SUPFAM" id="SSF54211">
    <property type="entry name" value="Ribosomal protein S5 domain 2-like"/>
    <property type="match status" value="1"/>
</dbReference>
<comment type="caution">
    <text evidence="5">The sequence shown here is derived from an EMBL/GenBank/DDBJ whole genome shotgun (WGS) entry which is preliminary data.</text>
</comment>
<protein>
    <submittedName>
        <fullName evidence="5">GHMP kinase</fullName>
    </submittedName>
</protein>
<dbReference type="PANTHER" id="PTHR10457:SF35">
    <property type="entry name" value="L-ARABINOKINASE"/>
    <property type="match status" value="1"/>
</dbReference>
<evidence type="ECO:0000256" key="1">
    <source>
        <dbReference type="ARBA" id="ARBA00022741"/>
    </source>
</evidence>
<organism evidence="5 6">
    <name type="scientific">Chryseotalea sanaruensis</name>
    <dbReference type="NCBI Taxonomy" id="2482724"/>
    <lineage>
        <taxon>Bacteria</taxon>
        <taxon>Pseudomonadati</taxon>
        <taxon>Bacteroidota</taxon>
        <taxon>Cytophagia</taxon>
        <taxon>Cytophagales</taxon>
        <taxon>Chryseotaleaceae</taxon>
        <taxon>Chryseotalea</taxon>
    </lineage>
</organism>
<dbReference type="Gene3D" id="3.30.230.10">
    <property type="match status" value="1"/>
</dbReference>
<proteinExistence type="predicted"/>
<dbReference type="GO" id="GO:0005524">
    <property type="term" value="F:ATP binding"/>
    <property type="evidence" value="ECO:0007669"/>
    <property type="project" value="UniProtKB-KW"/>
</dbReference>
<keyword evidence="3" id="KW-0067">ATP-binding</keyword>
<dbReference type="PRINTS" id="PR00959">
    <property type="entry name" value="MEVGALKINASE"/>
</dbReference>
<sequence length="433" mass="47117">MNEPIIKASAPGRLDVMGGIADYSGSLVLQKAITQQTFVELVLRNDYQCYIVSQLSGGESLIFNGDFRDYLNSSEVQYDYAQQKFKQHQPSAWVAYILGCALVLQKEKGIDFRGADMKLVSQVPNGKGVASSASVEVASMQAIAKAFNLTFSSTELPVLAQRVENLIVGAPCGLMDQLASCFGKPGTLLPIVCQPDQVKDSIEIPKDIHFIGIDSGIRHSVAGASYSDVRCAAFMGYAIVAHALGLNNHDVIRSKKLGTLPYNGYLCNITIDEFKQRFEHLLPESIKGITFLEQYGITTDSVTVVDPDKTYQVKACTIHPVYENYRVQQFLACLAVLDTTPNTADRSGLIKQMGTYMLETHESYSICGLGTVRTDTIVKLALTKKGIAGARITGGGNGGTVCMMATGEEGLTAVHELHRELCEHYGEDLSLFL</sequence>
<dbReference type="InterPro" id="IPR006206">
    <property type="entry name" value="Mevalonate/galactokinase"/>
</dbReference>
<dbReference type="PIRSF" id="PIRSF000530">
    <property type="entry name" value="Galactokinase"/>
    <property type="match status" value="1"/>
</dbReference>